<dbReference type="AlphaFoldDB" id="A0A4D6C5Y7"/>
<evidence type="ECO:0000256" key="6">
    <source>
        <dbReference type="ARBA" id="ARBA00035151"/>
    </source>
</evidence>
<keyword evidence="4 7" id="KW-0689">Ribosomal protein</keyword>
<reference evidence="10" key="1">
    <citation type="journal article" date="2019" name="Genome Biol. Evol.">
        <title>Tracing the Evolution of the Plastome and Mitogenome in the Chloropicophyceae Uncovered Convergent tRNA Gene Losses and a Variant Plastid Genetic Code.</title>
        <authorList>
            <person name="Turmel M."/>
            <person name="Dos Santos A.L."/>
            <person name="Otis C."/>
            <person name="Sergerie R."/>
            <person name="Lemieux C."/>
        </authorList>
    </citation>
    <scope>NUCLEOTIDE SEQUENCE</scope>
</reference>
<protein>
    <recommendedName>
        <fullName evidence="6 7">Small ribosomal subunit protein uS7c</fullName>
    </recommendedName>
</protein>
<sequence>MARKGNTRKQSENVDPKYQSRLVQNLVNNILRCGKKQIAYKIVYKALEIAENELNQDALEILEQAILKTTPSTVVKARRIRGSTLQAPRDVKPEVGQSLAIRWIISSAKARNNRGIAQKLANEFIDASKGQGGAVRKREEVHRIAESNRRTAF</sequence>
<dbReference type="Gene3D" id="1.10.455.10">
    <property type="entry name" value="Ribosomal protein S7 domain"/>
    <property type="match status" value="1"/>
</dbReference>
<evidence type="ECO:0000256" key="5">
    <source>
        <dbReference type="ARBA" id="ARBA00023274"/>
    </source>
</evidence>
<keyword evidence="10" id="KW-0934">Plastid</keyword>
<dbReference type="CDD" id="cd14869">
    <property type="entry name" value="uS7_Bacteria"/>
    <property type="match status" value="1"/>
</dbReference>
<evidence type="ECO:0000256" key="3">
    <source>
        <dbReference type="ARBA" id="ARBA00022884"/>
    </source>
</evidence>
<comment type="similarity">
    <text evidence="1 7 8">Belongs to the universal ribosomal protein uS7 family.</text>
</comment>
<proteinExistence type="inferred from homology"/>
<evidence type="ECO:0000259" key="9">
    <source>
        <dbReference type="Pfam" id="PF00177"/>
    </source>
</evidence>
<keyword evidence="5 7" id="KW-0687">Ribonucleoprotein</keyword>
<organism evidence="10">
    <name type="scientific">Chloroparvula pacifica</name>
    <dbReference type="NCBI Taxonomy" id="1883388"/>
    <lineage>
        <taxon>Eukaryota</taxon>
        <taxon>Viridiplantae</taxon>
        <taxon>Chlorophyta</taxon>
        <taxon>Chloropicophyceae</taxon>
        <taxon>Chloropicales</taxon>
        <taxon>Chloropicaceae</taxon>
        <taxon>Chloroparvula</taxon>
    </lineage>
</organism>
<comment type="function">
    <text evidence="7">One of the primary rRNA binding proteins, it binds directly to 16S rRNA where it nucleates assembly of the head domain of the 30S subunit.</text>
</comment>
<dbReference type="InterPro" id="IPR005717">
    <property type="entry name" value="Ribosomal_uS7_bac/org-type"/>
</dbReference>
<name>A0A4D6C5Y7_9CHLO</name>
<dbReference type="GO" id="GO:0015935">
    <property type="term" value="C:small ribosomal subunit"/>
    <property type="evidence" value="ECO:0007669"/>
    <property type="project" value="InterPro"/>
</dbReference>
<dbReference type="RefSeq" id="YP_009646560.1">
    <property type="nucleotide sequence ID" value="NC_042489.1"/>
</dbReference>
<dbReference type="Pfam" id="PF00177">
    <property type="entry name" value="Ribosomal_S7"/>
    <property type="match status" value="1"/>
</dbReference>
<geneLocation type="chloroplast" evidence="10"/>
<dbReference type="GeneID" id="40351339"/>
<dbReference type="PIRSF" id="PIRSF002122">
    <property type="entry name" value="RPS7p_RPS7a_RPS5e_RPS7o"/>
    <property type="match status" value="1"/>
</dbReference>
<dbReference type="SUPFAM" id="SSF47973">
    <property type="entry name" value="Ribosomal protein S7"/>
    <property type="match status" value="1"/>
</dbReference>
<evidence type="ECO:0000313" key="10">
    <source>
        <dbReference type="EMBL" id="QBX98293.1"/>
    </source>
</evidence>
<keyword evidence="2 7" id="KW-0699">rRNA-binding</keyword>
<keyword evidence="3 7" id="KW-0694">RNA-binding</keyword>
<dbReference type="InterPro" id="IPR036823">
    <property type="entry name" value="Ribosomal_uS7_dom_sf"/>
</dbReference>
<evidence type="ECO:0000256" key="1">
    <source>
        <dbReference type="ARBA" id="ARBA00007151"/>
    </source>
</evidence>
<dbReference type="InterPro" id="IPR023798">
    <property type="entry name" value="Ribosomal_uS7_dom"/>
</dbReference>
<evidence type="ECO:0000256" key="2">
    <source>
        <dbReference type="ARBA" id="ARBA00022730"/>
    </source>
</evidence>
<keyword evidence="10" id="KW-0150">Chloroplast</keyword>
<dbReference type="EMBL" id="MK085995">
    <property type="protein sequence ID" value="QBX98293.1"/>
    <property type="molecule type" value="Genomic_DNA"/>
</dbReference>
<dbReference type="GO" id="GO:0019843">
    <property type="term" value="F:rRNA binding"/>
    <property type="evidence" value="ECO:0007669"/>
    <property type="project" value="UniProtKB-UniRule"/>
</dbReference>
<comment type="subunit">
    <text evidence="7">Part of the 30S ribosomal subunit.</text>
</comment>
<dbReference type="GO" id="GO:0009507">
    <property type="term" value="C:chloroplast"/>
    <property type="evidence" value="ECO:0007669"/>
    <property type="project" value="UniProtKB-SubCell"/>
</dbReference>
<dbReference type="HAMAP" id="MF_00480_B">
    <property type="entry name" value="Ribosomal_uS7_B"/>
    <property type="match status" value="1"/>
</dbReference>
<evidence type="ECO:0000256" key="8">
    <source>
        <dbReference type="RuleBase" id="RU003619"/>
    </source>
</evidence>
<dbReference type="PANTHER" id="PTHR11205">
    <property type="entry name" value="RIBOSOMAL PROTEIN S7"/>
    <property type="match status" value="1"/>
</dbReference>
<dbReference type="PROSITE" id="PS00052">
    <property type="entry name" value="RIBOSOMAL_S7"/>
    <property type="match status" value="1"/>
</dbReference>
<accession>A0A4D6C5Y7</accession>
<feature type="domain" description="Small ribosomal subunit protein uS7" evidence="9">
    <location>
        <begin position="3"/>
        <end position="149"/>
    </location>
</feature>
<dbReference type="InterPro" id="IPR020606">
    <property type="entry name" value="Ribosomal_uS7_CS"/>
</dbReference>
<comment type="subcellular location">
    <subcellularLocation>
        <location evidence="7">Plastid</location>
        <location evidence="7">Chloroplast</location>
    </subcellularLocation>
</comment>
<dbReference type="NCBIfam" id="TIGR01029">
    <property type="entry name" value="rpsG_bact"/>
    <property type="match status" value="1"/>
</dbReference>
<dbReference type="GO" id="GO:0003735">
    <property type="term" value="F:structural constituent of ribosome"/>
    <property type="evidence" value="ECO:0007669"/>
    <property type="project" value="InterPro"/>
</dbReference>
<evidence type="ECO:0000256" key="7">
    <source>
        <dbReference type="HAMAP-Rule" id="MF_00480"/>
    </source>
</evidence>
<gene>
    <name evidence="7 10" type="primary">rps7</name>
</gene>
<evidence type="ECO:0000256" key="4">
    <source>
        <dbReference type="ARBA" id="ARBA00022980"/>
    </source>
</evidence>
<dbReference type="GO" id="GO:0006412">
    <property type="term" value="P:translation"/>
    <property type="evidence" value="ECO:0007669"/>
    <property type="project" value="UniProtKB-UniRule"/>
</dbReference>
<dbReference type="InterPro" id="IPR000235">
    <property type="entry name" value="Ribosomal_uS7"/>
</dbReference>